<gene>
    <name evidence="10" type="ORF">BCV72DRAFT_309706</name>
</gene>
<sequence length="1020" mass="117845">MDQGTVYQLFLASYQPSLEARKQAELNIKNFENLEGFLPTVLYIQATEQLDLGARQAAAIYFKNRVCSDWENETISEQDKLTIRNNIIQAMVTSPSIVGIHLTASLQKVLSVDFPNRWPNFMQDVERCFASKHMQTLHTGFTALHALVKVLEWKSGEHREPLYDIVQLTFPVIQETCLGLLESETAETLKLGLKIFYSSIFVELPPCFRDHTAPLVPWFSLFVKIIGKPIATPNNIDDFEDYIWWKIKKWAYKCINLLTEKYTLISQEVSQSFMTNFAPTILTAYLHQLDNWMKKTCYMSNKCLALSADFLDECVKYKATWQILKNHTDVLVAQFIFPLICFSSKDEQLWRGNAVEYVYKRTDIWEESNMPQQNVISLLVHLARNRKKQTFMNILKIVNDILSTTSTEQEKDGALCMMSALAPIVLESKNIVSMMEPFFVNYVFPIFKSECPFLRARACDITRHFEDLEFSEEQNLHHLYVNVLSCLSDSELPVQVQAALALQGMIRYSSVKDAMIPHLPFILKGLLDLTSQVDLDGLVSVLEEFVEAFSEHLAPFSIELCQRLSDIYLHLLEDVVMYQQADDNSKDMLNKEESLNSKIITAMSVLDTIQLLVLQLKDHADTLYQIEALLLPVIQCTIESRAFAFYNEIYELIGFCVLSSKRVSPTIWFVFELCYKDFKGDKEGLQYYATQMVPSLYNFITFSKDEFIGNEQIKYAMLDIVDTCMSSEDLNEGEKVPACRLIESMLLNCKEEMDQYISSFLNLAFRYLPNDIRSASFRIHCLEIIVNCIYYNPQLTLGLLENNGWSQNFFSLWFSNFTNFTRTHDLKLNIAALCSLLKLQSNQVPVSLQAIWPQTLAGLSCLFKDLMEKQNEISECEEEEEVEENISEEEIEGEEDAEDGNEEDEEEEENDNNEEEEIDEHEADDDVENEDAEYLEYLTKEAINDTADDENQISEDMEESIYQSHLNEIDPYKYFEQTLKNIQLESPDYYAYLMQSLNSEEQNQIVEVLSVAEQINTDHP</sequence>
<protein>
    <submittedName>
        <fullName evidence="10">ARM repeat-containing protein</fullName>
    </submittedName>
</protein>
<dbReference type="Gene3D" id="1.25.10.10">
    <property type="entry name" value="Leucine-rich Repeat Variant"/>
    <property type="match status" value="1"/>
</dbReference>
<evidence type="ECO:0000256" key="3">
    <source>
        <dbReference type="ARBA" id="ARBA00007991"/>
    </source>
</evidence>
<dbReference type="SUPFAM" id="SSF48371">
    <property type="entry name" value="ARM repeat"/>
    <property type="match status" value="1"/>
</dbReference>
<evidence type="ECO:0000256" key="5">
    <source>
        <dbReference type="ARBA" id="ARBA00022490"/>
    </source>
</evidence>
<dbReference type="GO" id="GO:0006606">
    <property type="term" value="P:protein import into nucleus"/>
    <property type="evidence" value="ECO:0007669"/>
    <property type="project" value="TreeGrafter"/>
</dbReference>
<dbReference type="SMART" id="SM00913">
    <property type="entry name" value="IBN_N"/>
    <property type="match status" value="1"/>
</dbReference>
<dbReference type="OrthoDB" id="760868at2759"/>
<accession>A0A1X0QPX8</accession>
<dbReference type="EMBL" id="KV922097">
    <property type="protein sequence ID" value="ORE01801.1"/>
    <property type="molecule type" value="Genomic_DNA"/>
</dbReference>
<keyword evidence="7" id="KW-0539">Nucleus</keyword>
<keyword evidence="6" id="KW-0653">Protein transport</keyword>
<evidence type="ECO:0000256" key="7">
    <source>
        <dbReference type="ARBA" id="ARBA00023242"/>
    </source>
</evidence>
<dbReference type="GO" id="GO:0005635">
    <property type="term" value="C:nuclear envelope"/>
    <property type="evidence" value="ECO:0007669"/>
    <property type="project" value="TreeGrafter"/>
</dbReference>
<reference evidence="10" key="1">
    <citation type="journal article" date="2016" name="Proc. Natl. Acad. Sci. U.S.A.">
        <title>Lipid metabolic changes in an early divergent fungus govern the establishment of a mutualistic symbiosis with endobacteria.</title>
        <authorList>
            <person name="Lastovetsky O.A."/>
            <person name="Gaspar M.L."/>
            <person name="Mondo S.J."/>
            <person name="LaButti K.M."/>
            <person name="Sandor L."/>
            <person name="Grigoriev I.V."/>
            <person name="Henry S.A."/>
            <person name="Pawlowska T.E."/>
        </authorList>
    </citation>
    <scope>NUCLEOTIDE SEQUENCE [LARGE SCALE GENOMIC DNA]</scope>
    <source>
        <strain evidence="10">ATCC 52814</strain>
    </source>
</reference>
<dbReference type="PANTHER" id="PTHR10997">
    <property type="entry name" value="IMPORTIN-7, 8, 11"/>
    <property type="match status" value="1"/>
</dbReference>
<organism evidence="10">
    <name type="scientific">Rhizopus microsporus var. microsporus</name>
    <dbReference type="NCBI Taxonomy" id="86635"/>
    <lineage>
        <taxon>Eukaryota</taxon>
        <taxon>Fungi</taxon>
        <taxon>Fungi incertae sedis</taxon>
        <taxon>Mucoromycota</taxon>
        <taxon>Mucoromycotina</taxon>
        <taxon>Mucoromycetes</taxon>
        <taxon>Mucorales</taxon>
        <taxon>Mucorineae</taxon>
        <taxon>Rhizopodaceae</taxon>
        <taxon>Rhizopus</taxon>
    </lineage>
</organism>
<feature type="compositionally biased region" description="Acidic residues" evidence="8">
    <location>
        <begin position="874"/>
        <end position="929"/>
    </location>
</feature>
<dbReference type="InterPro" id="IPR001494">
    <property type="entry name" value="Importin-beta_N"/>
</dbReference>
<evidence type="ECO:0000256" key="1">
    <source>
        <dbReference type="ARBA" id="ARBA00004123"/>
    </source>
</evidence>
<dbReference type="Pfam" id="PF25758">
    <property type="entry name" value="TPR_IPO11"/>
    <property type="match status" value="1"/>
</dbReference>
<name>A0A1X0QPX8_RHIZD</name>
<evidence type="ECO:0000256" key="4">
    <source>
        <dbReference type="ARBA" id="ARBA00022448"/>
    </source>
</evidence>
<dbReference type="Pfam" id="PF03810">
    <property type="entry name" value="IBN_N"/>
    <property type="match status" value="1"/>
</dbReference>
<evidence type="ECO:0000256" key="6">
    <source>
        <dbReference type="ARBA" id="ARBA00022927"/>
    </source>
</evidence>
<dbReference type="InterPro" id="IPR016024">
    <property type="entry name" value="ARM-type_fold"/>
</dbReference>
<keyword evidence="5" id="KW-0963">Cytoplasm</keyword>
<evidence type="ECO:0000256" key="8">
    <source>
        <dbReference type="SAM" id="MobiDB-lite"/>
    </source>
</evidence>
<dbReference type="GO" id="GO:0031267">
    <property type="term" value="F:small GTPase binding"/>
    <property type="evidence" value="ECO:0007669"/>
    <property type="project" value="InterPro"/>
</dbReference>
<evidence type="ECO:0000259" key="9">
    <source>
        <dbReference type="PROSITE" id="PS50166"/>
    </source>
</evidence>
<dbReference type="VEuPathDB" id="FungiDB:BCV72DRAFT_309706"/>
<dbReference type="GO" id="GO:0005829">
    <property type="term" value="C:cytosol"/>
    <property type="evidence" value="ECO:0007669"/>
    <property type="project" value="TreeGrafter"/>
</dbReference>
<dbReference type="AlphaFoldDB" id="A0A1X0QPX8"/>
<dbReference type="InterPro" id="IPR058669">
    <property type="entry name" value="TPR_IPO7/11-like"/>
</dbReference>
<feature type="region of interest" description="Disordered" evidence="8">
    <location>
        <begin position="872"/>
        <end position="929"/>
    </location>
</feature>
<keyword evidence="4" id="KW-0813">Transport</keyword>
<dbReference type="PROSITE" id="PS50166">
    <property type="entry name" value="IMPORTIN_B_NT"/>
    <property type="match status" value="1"/>
</dbReference>
<dbReference type="PANTHER" id="PTHR10997:SF18">
    <property type="entry name" value="D-IMPORTIN 7_RANBP7"/>
    <property type="match status" value="1"/>
</dbReference>
<dbReference type="InterPro" id="IPR011989">
    <property type="entry name" value="ARM-like"/>
</dbReference>
<dbReference type="Proteomes" id="UP000242414">
    <property type="component" value="Unassembled WGS sequence"/>
</dbReference>
<comment type="subcellular location">
    <subcellularLocation>
        <location evidence="2">Cytoplasm</location>
    </subcellularLocation>
    <subcellularLocation>
        <location evidence="1">Nucleus</location>
    </subcellularLocation>
</comment>
<comment type="similarity">
    <text evidence="3">Belongs to the importin beta family.</text>
</comment>
<feature type="domain" description="Importin N-terminal" evidence="9">
    <location>
        <begin position="24"/>
        <end position="93"/>
    </location>
</feature>
<proteinExistence type="inferred from homology"/>
<evidence type="ECO:0000313" key="10">
    <source>
        <dbReference type="EMBL" id="ORE01801.1"/>
    </source>
</evidence>
<evidence type="ECO:0000256" key="2">
    <source>
        <dbReference type="ARBA" id="ARBA00004496"/>
    </source>
</evidence>